<name>A0A9J6CGE0_POLVA</name>
<keyword evidence="7" id="KW-0325">Glycoprotein</keyword>
<dbReference type="InterPro" id="IPR015919">
    <property type="entry name" value="Cadherin-like_sf"/>
</dbReference>
<dbReference type="GO" id="GO:0005509">
    <property type="term" value="F:calcium ion binding"/>
    <property type="evidence" value="ECO:0007669"/>
    <property type="project" value="UniProtKB-UniRule"/>
</dbReference>
<dbReference type="OrthoDB" id="6606209at2759"/>
<evidence type="ECO:0000256" key="10">
    <source>
        <dbReference type="SAM" id="SignalP"/>
    </source>
</evidence>
<comment type="subcellular location">
    <subcellularLocation>
        <location evidence="1">Membrane</location>
        <topology evidence="1">Single-pass membrane protein</topology>
    </subcellularLocation>
</comment>
<feature type="signal peptide" evidence="10">
    <location>
        <begin position="1"/>
        <end position="18"/>
    </location>
</feature>
<keyword evidence="10" id="KW-0732">Signal</keyword>
<dbReference type="PANTHER" id="PTHR24028:SF328">
    <property type="entry name" value="CADHERIN-3"/>
    <property type="match status" value="1"/>
</dbReference>
<keyword evidence="6 9" id="KW-0472">Membrane</keyword>
<dbReference type="Proteomes" id="UP001107558">
    <property type="component" value="Chromosome 1"/>
</dbReference>
<feature type="transmembrane region" description="Helical" evidence="9">
    <location>
        <begin position="2115"/>
        <end position="2140"/>
    </location>
</feature>
<organism evidence="12 13">
    <name type="scientific">Polypedilum vanderplanki</name>
    <name type="common">Sleeping chironomid midge</name>
    <dbReference type="NCBI Taxonomy" id="319348"/>
    <lineage>
        <taxon>Eukaryota</taxon>
        <taxon>Metazoa</taxon>
        <taxon>Ecdysozoa</taxon>
        <taxon>Arthropoda</taxon>
        <taxon>Hexapoda</taxon>
        <taxon>Insecta</taxon>
        <taxon>Pterygota</taxon>
        <taxon>Neoptera</taxon>
        <taxon>Endopterygota</taxon>
        <taxon>Diptera</taxon>
        <taxon>Nematocera</taxon>
        <taxon>Chironomoidea</taxon>
        <taxon>Chironomidae</taxon>
        <taxon>Chironominae</taxon>
        <taxon>Polypedilum</taxon>
        <taxon>Polypedilum</taxon>
    </lineage>
</organism>
<evidence type="ECO:0000256" key="8">
    <source>
        <dbReference type="PROSITE-ProRule" id="PRU00043"/>
    </source>
</evidence>
<proteinExistence type="predicted"/>
<sequence length="2248" mass="257017">MKEKVVSIIFLFIAQVSTQGCSFPGGSNILISNLAPKYIGEIFNETVDGAIKAYIDGSNEVVFSRYFYAELNEERTRYFLYTTQEFENFEKHQNDRTFRFAISFECESFLTASKSIFINLAEINNYAPEFSNSNYEIEILTPLPTGFQVSFFSNEEITAIDYDLSGNALEFSLSGSDLFEIEVTEMTNENRKLYYVIKMFTTQRIYFLENGEIELTLTATDTFSEGPKSTSVPIKISIDQENAYVPPPAFVKPLYKGLLFTNGTLWIDEIRLNENTYDESVTFDVLDNFYGLIVLSNDGPQITIETNQTNLNEEIFKQKFLSFVIEAKRTNESGYASVIIDVSSSTEMSKFSFSKFLYEGEFQEKSKSLSIENIIVQEYNDEISFTYARPDAEFFNFNETTSEILITLKEDVSIELMMAKTSLIFTIDAYQNDFKIASTTIVINNIAAIVPQFDKKFYIGSVVNGSLKPLTIMITEETYNDPVVVYGENEYFEVKNNEREVLLSLKNETTIPSDIKLVTFVIEVKEEERKSEALVIIEIENEENLIESLQFESILYQGILFRNSSITHTEVKLNFQENVTFELTGIHGSYFNFDKNELKIVLKDQYKVEQFVDEDYLQITINAVHENMKSTTTNIILSIEKDIDSLFFNSAFYEGSFSSNLSLILPKITLNQNEGVSITFDGRHGNYFDYKFTENNLEIYMKDEYTFEQIASETYLQITINAAHENMTRSLVFNSALYEGSFSSNLSLILPTITLNQNGGVSITFDGRHGNYFDYKFTENNLEIYMKDEYTFEQIASETYLQITINAAHENMTSTSANVILKILKEDVNYQGSLVFNSALYEGSFSSNLSLILPTITLNQNEGVSITFDGRHGNYFDYKFTENNLEIYMKDEYTFEQIASETYLQITINAAHENMTSTSANVILKILKEDINYQGSLVFNSALYEGSFSSNLSLILPKITITLNQNEGVSITFDGTHGNFFTWSFSEKQLILQLKDDINFAHFINDVYLQIEITATHETLKSATVYAIIKIIKKEESEETLNFSLNLFEGKLSTNGMLSFDSNISIIPYEGVNLALLGKHKDFFTFMNNQGQLSIVPKSDINLEQFKNDLYLHLILAATHESLLPTSANVIIGIERNIEISNQVLEFNSELYEGTITQDLILDISTFTLNYYGEVNINLSGTHGNLFTFTKIQNEVKIEIKYDVTFEQFSDNFYLHVLIEASRENYKSARTNVIISIKRNDEVQDNSKFEKSLYIGSINNQKLLNIESIFIQSENFYTSVNITGLDSEYFTAILNQNFVSLILAKEITQDLIFQKTILTAQIIAQHENSLLYTNLIITMPRITEDKILRFENSYYIGSLDNELKLSIEDIVLELDNYNDSVNFSWNGNDMKYFDYDRNENVIKLKLLDNINEEEIKEKVFLSIKLRAERNEFVSAETVIFIHLNVIVSNISPIQFESPIYIGNLTHDQILKVETPKLLTDDNLMIDILHNGEHKDKFIIKKSPELEGNSIEIEISFISQPIDVRKKFYYFYIEAAKIGTPKTYATIVIEIIDKIQYEFKDMKYFGRLDGYQALIMNPIQIDSQFMEGPSFSIHDGQHQFFRVMQASNSLQIMKISQIPNEILQNFRYLWFYLEASGSSFYPAKTLVIIETTQSLPDIPIEECYDTLDQTQPFFVTSSYFFTITNDFIGFIASVKAMTIDKSVNLAYTLTMENSFLYEKLVIIDGNLILQETIPTGIYKVIVTAKNHAHNKEASASVVLKVTEASLCENGEIVTTVNKALAIVEMEENTINNQIMYSKIGNCDYEILQINPSALRDHITIDTSTNFIKNIKEFDRESEIFKNYLVPQVHITLRLYCGSSIQNTTSLLSITPYTANAYTDEILFSTSITYLNLIILDQNDNPPIFINPTQTNFNIGFPDEKLIEITMPKYLFKAEAYDLDEGINAVIKYSTNMPSIFYIDSVTGEIHSMREMSNETFTLILSAIDRNGEGLKTSISLNVVKLTTDKVLEIVVETTNDLTQFINELSSQTGLDLRILSSTQIPFALQNEIFWLNIIPSSYEAKNKIFVYAFEQSSLLMADELLERLSIVQLNVPIKYGFINICIEDIDAAESCDLKGWIFAVSFMGTILFLIIIAIPLIYIFWLRPKLTNDLKSTSSKEEFGENFYSEPGTSTPVVNEINENSERQTDAEVLGIELEGVTEDSSTSDAEKLSNKLLSYLEDDDTPTNEKKNVSFKEIVERIEVFEDREDKT</sequence>
<evidence type="ECO:0000256" key="9">
    <source>
        <dbReference type="SAM" id="Phobius"/>
    </source>
</evidence>
<evidence type="ECO:0000256" key="6">
    <source>
        <dbReference type="ARBA" id="ARBA00023136"/>
    </source>
</evidence>
<dbReference type="GO" id="GO:0005886">
    <property type="term" value="C:plasma membrane"/>
    <property type="evidence" value="ECO:0007669"/>
    <property type="project" value="InterPro"/>
</dbReference>
<gene>
    <name evidence="12" type="ORF">PVAND_010487</name>
</gene>
<dbReference type="PROSITE" id="PS50268">
    <property type="entry name" value="CADHERIN_2"/>
    <property type="match status" value="3"/>
</dbReference>
<dbReference type="EMBL" id="JADBJN010000001">
    <property type="protein sequence ID" value="KAG5681021.1"/>
    <property type="molecule type" value="Genomic_DNA"/>
</dbReference>
<protein>
    <recommendedName>
        <fullName evidence="11">Cadherin domain-containing protein</fullName>
    </recommendedName>
</protein>
<evidence type="ECO:0000259" key="11">
    <source>
        <dbReference type="PROSITE" id="PS50268"/>
    </source>
</evidence>
<keyword evidence="3" id="KW-0677">Repeat</keyword>
<dbReference type="Gene3D" id="2.60.40.60">
    <property type="entry name" value="Cadherins"/>
    <property type="match status" value="2"/>
</dbReference>
<feature type="domain" description="Cadherin" evidence="11">
    <location>
        <begin position="131"/>
        <end position="250"/>
    </location>
</feature>
<evidence type="ECO:0000256" key="5">
    <source>
        <dbReference type="ARBA" id="ARBA00022989"/>
    </source>
</evidence>
<accession>A0A9J6CGE0</accession>
<dbReference type="InterPro" id="IPR020894">
    <property type="entry name" value="Cadherin_CS"/>
</dbReference>
<feature type="chain" id="PRO_5039892042" description="Cadherin domain-containing protein" evidence="10">
    <location>
        <begin position="19"/>
        <end position="2248"/>
    </location>
</feature>
<evidence type="ECO:0000256" key="4">
    <source>
        <dbReference type="ARBA" id="ARBA00022837"/>
    </source>
</evidence>
<dbReference type="CDD" id="cd11304">
    <property type="entry name" value="Cadherin_repeat"/>
    <property type="match status" value="1"/>
</dbReference>
<comment type="caution">
    <text evidence="12">The sequence shown here is derived from an EMBL/GenBank/DDBJ whole genome shotgun (WGS) entry which is preliminary data.</text>
</comment>
<keyword evidence="5 9" id="KW-1133">Transmembrane helix</keyword>
<dbReference type="InterPro" id="IPR050174">
    <property type="entry name" value="Protocadherin/Cadherin-CA"/>
</dbReference>
<keyword evidence="4 8" id="KW-0106">Calcium</keyword>
<dbReference type="PANTHER" id="PTHR24028">
    <property type="entry name" value="CADHERIN-87A"/>
    <property type="match status" value="1"/>
</dbReference>
<reference evidence="12" key="1">
    <citation type="submission" date="2021-03" db="EMBL/GenBank/DDBJ databases">
        <title>Chromosome level genome of the anhydrobiotic midge Polypedilum vanderplanki.</title>
        <authorList>
            <person name="Yoshida Y."/>
            <person name="Kikawada T."/>
            <person name="Gusev O."/>
        </authorList>
    </citation>
    <scope>NUCLEOTIDE SEQUENCE</scope>
    <source>
        <strain evidence="12">NIAS01</strain>
        <tissue evidence="12">Whole body or cell culture</tissue>
    </source>
</reference>
<dbReference type="PROSITE" id="PS00232">
    <property type="entry name" value="CADHERIN_1"/>
    <property type="match status" value="1"/>
</dbReference>
<evidence type="ECO:0000313" key="12">
    <source>
        <dbReference type="EMBL" id="KAG5681021.1"/>
    </source>
</evidence>
<feature type="domain" description="Cadherin" evidence="11">
    <location>
        <begin position="1757"/>
        <end position="1903"/>
    </location>
</feature>
<feature type="domain" description="Cadherin" evidence="11">
    <location>
        <begin position="1934"/>
        <end position="2019"/>
    </location>
</feature>
<evidence type="ECO:0000256" key="3">
    <source>
        <dbReference type="ARBA" id="ARBA00022737"/>
    </source>
</evidence>
<dbReference type="SMART" id="SM00112">
    <property type="entry name" value="CA"/>
    <property type="match status" value="3"/>
</dbReference>
<evidence type="ECO:0000256" key="1">
    <source>
        <dbReference type="ARBA" id="ARBA00004167"/>
    </source>
</evidence>
<keyword evidence="13" id="KW-1185">Reference proteome</keyword>
<dbReference type="SUPFAM" id="SSF49313">
    <property type="entry name" value="Cadherin-like"/>
    <property type="match status" value="1"/>
</dbReference>
<dbReference type="InterPro" id="IPR002126">
    <property type="entry name" value="Cadherin-like_dom"/>
</dbReference>
<dbReference type="GO" id="GO:0007156">
    <property type="term" value="P:homophilic cell adhesion via plasma membrane adhesion molecules"/>
    <property type="evidence" value="ECO:0007669"/>
    <property type="project" value="InterPro"/>
</dbReference>
<evidence type="ECO:0000256" key="7">
    <source>
        <dbReference type="ARBA" id="ARBA00023180"/>
    </source>
</evidence>
<dbReference type="PROSITE" id="PS51257">
    <property type="entry name" value="PROKAR_LIPOPROTEIN"/>
    <property type="match status" value="1"/>
</dbReference>
<evidence type="ECO:0000256" key="2">
    <source>
        <dbReference type="ARBA" id="ARBA00022692"/>
    </source>
</evidence>
<evidence type="ECO:0000313" key="13">
    <source>
        <dbReference type="Proteomes" id="UP001107558"/>
    </source>
</evidence>
<keyword evidence="2 9" id="KW-0812">Transmembrane</keyword>